<keyword evidence="2" id="KW-1133">Transmembrane helix</keyword>
<feature type="compositionally biased region" description="Low complexity" evidence="1">
    <location>
        <begin position="71"/>
        <end position="81"/>
    </location>
</feature>
<evidence type="ECO:0000313" key="4">
    <source>
        <dbReference type="Proteomes" id="UP000228503"/>
    </source>
</evidence>
<name>A0A2M7TVP4_9BACT</name>
<feature type="transmembrane region" description="Helical" evidence="2">
    <location>
        <begin position="135"/>
        <end position="154"/>
    </location>
</feature>
<evidence type="ECO:0000256" key="2">
    <source>
        <dbReference type="SAM" id="Phobius"/>
    </source>
</evidence>
<protein>
    <submittedName>
        <fullName evidence="3">Uncharacterized protein</fullName>
    </submittedName>
</protein>
<evidence type="ECO:0000313" key="3">
    <source>
        <dbReference type="EMBL" id="PIZ61855.1"/>
    </source>
</evidence>
<feature type="transmembrane region" description="Helical" evidence="2">
    <location>
        <begin position="6"/>
        <end position="23"/>
    </location>
</feature>
<organism evidence="3 4">
    <name type="scientific">Candidatus Roizmanbacteria bacterium CG_4_10_14_0_2_um_filter_39_13</name>
    <dbReference type="NCBI Taxonomy" id="1974825"/>
    <lineage>
        <taxon>Bacteria</taxon>
        <taxon>Candidatus Roizmaniibacteriota</taxon>
    </lineage>
</organism>
<accession>A0A2M7TVP4</accession>
<feature type="region of interest" description="Disordered" evidence="1">
    <location>
        <begin position="63"/>
        <end position="90"/>
    </location>
</feature>
<keyword evidence="2" id="KW-0812">Transmembrane</keyword>
<dbReference type="EMBL" id="PFOB01000073">
    <property type="protein sequence ID" value="PIZ61855.1"/>
    <property type="molecule type" value="Genomic_DNA"/>
</dbReference>
<gene>
    <name evidence="3" type="ORF">COY16_05775</name>
</gene>
<keyword evidence="2" id="KW-0472">Membrane</keyword>
<sequence length="158" mass="17395">MEFNRIISLVLGFIVLILAFVWISNKFRAKNSTTQANQPIVTMIPTIEKEQSEKWNPFSFLFDDKTPTPTPTKSESTISTTNGEGKTPTPQVQISIIEGRDAVEKSGSTGQITVTTKNTNTMYNKKSVQQIPETGSPTVLIPILTLFIAGGFAIRKTT</sequence>
<proteinExistence type="predicted"/>
<comment type="caution">
    <text evidence="3">The sequence shown here is derived from an EMBL/GenBank/DDBJ whole genome shotgun (WGS) entry which is preliminary data.</text>
</comment>
<dbReference type="Proteomes" id="UP000228503">
    <property type="component" value="Unassembled WGS sequence"/>
</dbReference>
<dbReference type="AlphaFoldDB" id="A0A2M7TVP4"/>
<reference evidence="4" key="1">
    <citation type="submission" date="2017-09" db="EMBL/GenBank/DDBJ databases">
        <title>Depth-based differentiation of microbial function through sediment-hosted aquifers and enrichment of novel symbionts in the deep terrestrial subsurface.</title>
        <authorList>
            <person name="Probst A.J."/>
            <person name="Ladd B."/>
            <person name="Jarett J.K."/>
            <person name="Geller-Mcgrath D.E."/>
            <person name="Sieber C.M.K."/>
            <person name="Emerson J.B."/>
            <person name="Anantharaman K."/>
            <person name="Thomas B.C."/>
            <person name="Malmstrom R."/>
            <person name="Stieglmeier M."/>
            <person name="Klingl A."/>
            <person name="Woyke T."/>
            <person name="Ryan C.M."/>
            <person name="Banfield J.F."/>
        </authorList>
    </citation>
    <scope>NUCLEOTIDE SEQUENCE [LARGE SCALE GENOMIC DNA]</scope>
</reference>
<evidence type="ECO:0000256" key="1">
    <source>
        <dbReference type="SAM" id="MobiDB-lite"/>
    </source>
</evidence>